<keyword evidence="4" id="KW-0560">Oxidoreductase</keyword>
<dbReference type="EMBL" id="CP110226">
    <property type="protein sequence ID" value="UZD24480.1"/>
    <property type="molecule type" value="Genomic_DNA"/>
</dbReference>
<dbReference type="PANTHER" id="PTHR44085:SF2">
    <property type="entry name" value="SEPIAPTERIN REDUCTASE"/>
    <property type="match status" value="1"/>
</dbReference>
<dbReference type="InterPro" id="IPR036291">
    <property type="entry name" value="NAD(P)-bd_dom_sf"/>
</dbReference>
<keyword evidence="2" id="KW-0963">Cytoplasm</keyword>
<evidence type="ECO:0000256" key="3">
    <source>
        <dbReference type="ARBA" id="ARBA00022857"/>
    </source>
</evidence>
<proteinExistence type="predicted"/>
<dbReference type="RefSeq" id="WP_264811192.1">
    <property type="nucleotide sequence ID" value="NZ_CP110226.1"/>
</dbReference>
<dbReference type="InterPro" id="IPR002347">
    <property type="entry name" value="SDR_fam"/>
</dbReference>
<dbReference type="SUPFAM" id="SSF51735">
    <property type="entry name" value="NAD(P)-binding Rossmann-fold domains"/>
    <property type="match status" value="1"/>
</dbReference>
<comment type="subcellular location">
    <subcellularLocation>
        <location evidence="1">Cytoplasm</location>
    </subcellularLocation>
</comment>
<evidence type="ECO:0000313" key="6">
    <source>
        <dbReference type="Proteomes" id="UP001163156"/>
    </source>
</evidence>
<dbReference type="InterPro" id="IPR051721">
    <property type="entry name" value="Biopterin_syn/organic_redct"/>
</dbReference>
<evidence type="ECO:0000256" key="2">
    <source>
        <dbReference type="ARBA" id="ARBA00022490"/>
    </source>
</evidence>
<evidence type="ECO:0000256" key="4">
    <source>
        <dbReference type="ARBA" id="ARBA00023002"/>
    </source>
</evidence>
<dbReference type="Gene3D" id="3.40.50.720">
    <property type="entry name" value="NAD(P)-binding Rossmann-like Domain"/>
    <property type="match status" value="1"/>
</dbReference>
<gene>
    <name evidence="5" type="ORF">OM944_08245</name>
</gene>
<organism evidence="5 6">
    <name type="scientific">Algoriphagus halophytocola</name>
    <dbReference type="NCBI Taxonomy" id="2991499"/>
    <lineage>
        <taxon>Bacteria</taxon>
        <taxon>Pseudomonadati</taxon>
        <taxon>Bacteroidota</taxon>
        <taxon>Cytophagia</taxon>
        <taxon>Cytophagales</taxon>
        <taxon>Cyclobacteriaceae</taxon>
        <taxon>Algoriphagus</taxon>
    </lineage>
</organism>
<dbReference type="InterPro" id="IPR020904">
    <property type="entry name" value="Sc_DH/Rdtase_CS"/>
</dbReference>
<dbReference type="PANTHER" id="PTHR44085">
    <property type="entry name" value="SEPIAPTERIN REDUCTASE"/>
    <property type="match status" value="1"/>
</dbReference>
<dbReference type="Pfam" id="PF00106">
    <property type="entry name" value="adh_short"/>
    <property type="match status" value="1"/>
</dbReference>
<reference evidence="5" key="1">
    <citation type="submission" date="2022-10" db="EMBL/GenBank/DDBJ databases">
        <title>Algoriphagus sp. a novel bacteria isolate from halophytes salicornia europaea.</title>
        <authorList>
            <person name="Peng Y."/>
            <person name="Jiang L."/>
            <person name="Lee J."/>
        </authorList>
    </citation>
    <scope>NUCLEOTIDE SEQUENCE</scope>
    <source>
        <strain evidence="5">TR-M5</strain>
    </source>
</reference>
<keyword evidence="3" id="KW-0521">NADP</keyword>
<dbReference type="PRINTS" id="PR00081">
    <property type="entry name" value="GDHRDH"/>
</dbReference>
<name>A0ABY6ML44_9BACT</name>
<keyword evidence="6" id="KW-1185">Reference proteome</keyword>
<sequence>MKKSLLILTGHSQGLGRAILDNYLAKENFQILAISRSKLDLDRPNLTEVSLDLGELDVLESRMEELLPDGDYEQVILINNAGWIGEIKPIGSLMVKKLRSQVNVNLLAPMYLTNAFIAKYKAYQGKKIICNVSSGASHKPMQGWGGYCSTKAAIAMFTKVAAKENSDAEFRFFSVAPGIVDTQMQDEIRQASALDFPEIERFKSYKSNGDLSSPEQVASKISHMLENEHQFTEVIQDVRDFELP</sequence>
<dbReference type="PROSITE" id="PS00061">
    <property type="entry name" value="ADH_SHORT"/>
    <property type="match status" value="1"/>
</dbReference>
<protein>
    <submittedName>
        <fullName evidence="5">SDR family NAD(P)-dependent oxidoreductase</fullName>
    </submittedName>
</protein>
<evidence type="ECO:0000256" key="1">
    <source>
        <dbReference type="ARBA" id="ARBA00004496"/>
    </source>
</evidence>
<evidence type="ECO:0000313" key="5">
    <source>
        <dbReference type="EMBL" id="UZD24480.1"/>
    </source>
</evidence>
<dbReference type="Proteomes" id="UP001163156">
    <property type="component" value="Chromosome"/>
</dbReference>
<accession>A0ABY6ML44</accession>